<keyword evidence="2" id="KW-0812">Transmembrane</keyword>
<evidence type="ECO:0008006" key="5">
    <source>
        <dbReference type="Google" id="ProtNLM"/>
    </source>
</evidence>
<reference evidence="3 4" key="1">
    <citation type="journal article" date="2019" name="Int. J. Syst. Evol. Microbiol.">
        <title>The Global Catalogue of Microorganisms (GCM) 10K type strain sequencing project: providing services to taxonomists for standard genome sequencing and annotation.</title>
        <authorList>
            <consortium name="The Broad Institute Genomics Platform"/>
            <consortium name="The Broad Institute Genome Sequencing Center for Infectious Disease"/>
            <person name="Wu L."/>
            <person name="Ma J."/>
        </authorList>
    </citation>
    <scope>NUCLEOTIDE SEQUENCE [LARGE SCALE GENOMIC DNA]</scope>
    <source>
        <strain evidence="3 4">JCM 13850</strain>
    </source>
</reference>
<comment type="caution">
    <text evidence="3">The sequence shown here is derived from an EMBL/GenBank/DDBJ whole genome shotgun (WGS) entry which is preliminary data.</text>
</comment>
<feature type="compositionally biased region" description="Low complexity" evidence="1">
    <location>
        <begin position="65"/>
        <end position="84"/>
    </location>
</feature>
<evidence type="ECO:0000313" key="3">
    <source>
        <dbReference type="EMBL" id="GAA2157037.1"/>
    </source>
</evidence>
<dbReference type="RefSeq" id="WP_344276415.1">
    <property type="nucleotide sequence ID" value="NZ_BAAAMR010000074.1"/>
</dbReference>
<dbReference type="Proteomes" id="UP001501020">
    <property type="component" value="Unassembled WGS sequence"/>
</dbReference>
<feature type="region of interest" description="Disordered" evidence="1">
    <location>
        <begin position="53"/>
        <end position="87"/>
    </location>
</feature>
<dbReference type="EMBL" id="BAAAMR010000074">
    <property type="protein sequence ID" value="GAA2157037.1"/>
    <property type="molecule type" value="Genomic_DNA"/>
</dbReference>
<keyword evidence="2" id="KW-1133">Transmembrane helix</keyword>
<accession>A0ABN3A9R0</accession>
<evidence type="ECO:0000256" key="1">
    <source>
        <dbReference type="SAM" id="MobiDB-lite"/>
    </source>
</evidence>
<keyword evidence="4" id="KW-1185">Reference proteome</keyword>
<gene>
    <name evidence="3" type="ORF">GCM10009727_66560</name>
</gene>
<keyword evidence="2" id="KW-0472">Membrane</keyword>
<sequence length="252" mass="26914">MGLQREPFHRVYSAPEPPSPSRRPRLLALLVALVAFGIAAVAVFLLVPGHGKDEAGPKPAPPGASTPAGTPGRTAGPTSPSTTPMQEQTIASLPKPCAMVSDRTVRRTIPEAKRAESANSTFTTCTYTARGPRFRWLRVEVNLHAPAKTPTPVQDAEGDYRASWTQAHNAPLVRTISLRRQGGIGDEAYRWFKADDGQPTVVGEVTARLRNVLVTVSYSEQAAAGRADAREGACLGTAEGVAREVLSTLTHF</sequence>
<evidence type="ECO:0000313" key="4">
    <source>
        <dbReference type="Proteomes" id="UP001501020"/>
    </source>
</evidence>
<organism evidence="3 4">
    <name type="scientific">Actinomadura napierensis</name>
    <dbReference type="NCBI Taxonomy" id="267854"/>
    <lineage>
        <taxon>Bacteria</taxon>
        <taxon>Bacillati</taxon>
        <taxon>Actinomycetota</taxon>
        <taxon>Actinomycetes</taxon>
        <taxon>Streptosporangiales</taxon>
        <taxon>Thermomonosporaceae</taxon>
        <taxon>Actinomadura</taxon>
    </lineage>
</organism>
<proteinExistence type="predicted"/>
<protein>
    <recommendedName>
        <fullName evidence="5">DUF3558 domain-containing protein</fullName>
    </recommendedName>
</protein>
<feature type="region of interest" description="Disordered" evidence="1">
    <location>
        <begin position="1"/>
        <end position="22"/>
    </location>
</feature>
<feature type="transmembrane region" description="Helical" evidence="2">
    <location>
        <begin position="26"/>
        <end position="47"/>
    </location>
</feature>
<evidence type="ECO:0000256" key="2">
    <source>
        <dbReference type="SAM" id="Phobius"/>
    </source>
</evidence>
<name>A0ABN3A9R0_9ACTN</name>